<keyword evidence="1" id="KW-1133">Transmembrane helix</keyword>
<accession>A0A1Y0EQZ9</accession>
<feature type="transmembrane region" description="Helical" evidence="1">
    <location>
        <begin position="450"/>
        <end position="470"/>
    </location>
</feature>
<keyword evidence="1" id="KW-0472">Membrane</keyword>
<feature type="transmembrane region" description="Helical" evidence="1">
    <location>
        <begin position="116"/>
        <end position="132"/>
    </location>
</feature>
<dbReference type="AlphaFoldDB" id="A0A1Y0EQZ9"/>
<feature type="transmembrane region" description="Helical" evidence="1">
    <location>
        <begin position="541"/>
        <end position="561"/>
    </location>
</feature>
<dbReference type="KEGG" id="cser:CCO03_14530"/>
<sequence length="570" mass="61869">MAMKHLLLAWDDAVLQRSPVLWQLRLHRCVPLALGVLLAWALTMGLLADPARWLGADGGTDIERHNTPESQALQVMFVTWLVLGLLQALGWLVSARVHNRWRDHLPAGRFALWREWLLGAMLCALLLAPLVLQDRVYRGLTAARWLQATHGVPVDPQRQESLRERVALLEALVAPANAPFVPHWDAVADLPGTTARMTNSDGLSPTLLALRLLKHGQVDTIAQQIAEHAQLLQAVGYVAAEGGSARTQAQALVQAYRNHLNAYQALWQAEEARQAKAMAEAVASTSAPSNAGAHSGSSRASSDVAAATAEAAELAAGGEGQLTRSQSEARDVLDRCDTRYAAHRRDVGVDTPAPEACLHALAALPDAMRLGWLNQQTDRMDLARHARWVHPRHGQAVYPYETQHLQKLPRADDTPRSPLLALAHSLAELAVWALCCALALLAIRLLTWGQLALLSASLVLLLTLGVWLSAVGLRGSLAPALLGLPLLGLGLWRVWRGRPWGTHLCLGGGLAVMLLVLSQALDSLGSSLTGRHTSEVVRWLWGAPAYALCLVALMAALAPAWRRWRSLAER</sequence>
<proteinExistence type="predicted"/>
<feature type="transmembrane region" description="Helical" evidence="1">
    <location>
        <begin position="419"/>
        <end position="443"/>
    </location>
</feature>
<feature type="transmembrane region" description="Helical" evidence="1">
    <location>
        <begin position="73"/>
        <end position="95"/>
    </location>
</feature>
<name>A0A1Y0EQZ9_9BURK</name>
<keyword evidence="1" id="KW-0812">Transmembrane</keyword>
<feature type="transmembrane region" description="Helical" evidence="1">
    <location>
        <begin position="476"/>
        <end position="495"/>
    </location>
</feature>
<dbReference type="EMBL" id="CP021455">
    <property type="protein sequence ID" value="ARU05739.1"/>
    <property type="molecule type" value="Genomic_DNA"/>
</dbReference>
<reference evidence="2 3" key="1">
    <citation type="submission" date="2017-05" db="EMBL/GenBank/DDBJ databases">
        <authorList>
            <person name="Song R."/>
            <person name="Chenine A.L."/>
            <person name="Ruprecht R.M."/>
        </authorList>
    </citation>
    <scope>NUCLEOTIDE SEQUENCE [LARGE SCALE GENOMIC DNA]</scope>
    <source>
        <strain evidence="2 3">DSM 26136</strain>
    </source>
</reference>
<evidence type="ECO:0000313" key="2">
    <source>
        <dbReference type="EMBL" id="ARU05739.1"/>
    </source>
</evidence>
<feature type="transmembrane region" description="Helical" evidence="1">
    <location>
        <begin position="29"/>
        <end position="48"/>
    </location>
</feature>
<protein>
    <submittedName>
        <fullName evidence="2">Uncharacterized protein</fullName>
    </submittedName>
</protein>
<evidence type="ECO:0000313" key="3">
    <source>
        <dbReference type="Proteomes" id="UP000196138"/>
    </source>
</evidence>
<feature type="transmembrane region" description="Helical" evidence="1">
    <location>
        <begin position="502"/>
        <end position="521"/>
    </location>
</feature>
<dbReference type="Proteomes" id="UP000196138">
    <property type="component" value="Chromosome"/>
</dbReference>
<evidence type="ECO:0000256" key="1">
    <source>
        <dbReference type="SAM" id="Phobius"/>
    </source>
</evidence>
<gene>
    <name evidence="2" type="ORF">CCO03_14530</name>
</gene>
<keyword evidence="3" id="KW-1185">Reference proteome</keyword>
<organism evidence="2 3">
    <name type="scientific">Comamonas serinivorans</name>
    <dbReference type="NCBI Taxonomy" id="1082851"/>
    <lineage>
        <taxon>Bacteria</taxon>
        <taxon>Pseudomonadati</taxon>
        <taxon>Pseudomonadota</taxon>
        <taxon>Betaproteobacteria</taxon>
        <taxon>Burkholderiales</taxon>
        <taxon>Comamonadaceae</taxon>
        <taxon>Comamonas</taxon>
    </lineage>
</organism>